<organism evidence="5 6">
    <name type="scientific">Buttiauxella izardii</name>
    <dbReference type="NCBI Taxonomy" id="82991"/>
    <lineage>
        <taxon>Bacteria</taxon>
        <taxon>Pseudomonadati</taxon>
        <taxon>Pseudomonadota</taxon>
        <taxon>Gammaproteobacteria</taxon>
        <taxon>Enterobacterales</taxon>
        <taxon>Enterobacteriaceae</taxon>
        <taxon>Buttiauxella</taxon>
    </lineage>
</organism>
<name>A0A3A5JQW0_9ENTR</name>
<evidence type="ECO:0000256" key="4">
    <source>
        <dbReference type="ARBA" id="ARBA00022490"/>
    </source>
</evidence>
<sequence length="53" mass="6258">MFYNDMKKKPVAQYFCQRLMLPLRAVNGLLLRDTPAIVVNCFAHSFKFEVRHV</sequence>
<dbReference type="Proteomes" id="UP000276295">
    <property type="component" value="Unassembled WGS sequence"/>
</dbReference>
<reference evidence="5 6" key="1">
    <citation type="submission" date="2018-09" db="EMBL/GenBank/DDBJ databases">
        <title>Draft genome sequence of Buttiauxella izardii CCUG 35510T.</title>
        <authorList>
            <person name="Salva-Serra F."/>
            <person name="Marathe N."/>
            <person name="Moore E."/>
            <person name="Stadler-Svensson L."/>
            <person name="Engstrom-Jakobsson H."/>
        </authorList>
    </citation>
    <scope>NUCLEOTIDE SEQUENCE [LARGE SCALE GENOMIC DNA]</scope>
    <source>
        <strain evidence="5 6">CCUG 35510</strain>
    </source>
</reference>
<dbReference type="Pfam" id="PF11036">
    <property type="entry name" value="YqgB"/>
    <property type="match status" value="1"/>
</dbReference>
<comment type="caution">
    <text evidence="5">The sequence shown here is derived from an EMBL/GenBank/DDBJ whole genome shotgun (WGS) entry which is preliminary data.</text>
</comment>
<keyword evidence="4" id="KW-0963">Cytoplasm</keyword>
<evidence type="ECO:0000313" key="6">
    <source>
        <dbReference type="Proteomes" id="UP000276295"/>
    </source>
</evidence>
<proteinExistence type="inferred from homology"/>
<evidence type="ECO:0000256" key="2">
    <source>
        <dbReference type="ARBA" id="ARBA00008499"/>
    </source>
</evidence>
<accession>A0A3A5JQW0</accession>
<dbReference type="GO" id="GO:0005737">
    <property type="term" value="C:cytoplasm"/>
    <property type="evidence" value="ECO:0007669"/>
    <property type="project" value="UniProtKB-SubCell"/>
</dbReference>
<dbReference type="NCBIfam" id="NF033844">
    <property type="entry name" value="small_YqgB"/>
    <property type="match status" value="1"/>
</dbReference>
<dbReference type="EMBL" id="QZWH01000022">
    <property type="protein sequence ID" value="RJT23217.1"/>
    <property type="molecule type" value="Genomic_DNA"/>
</dbReference>
<comment type="similarity">
    <text evidence="2">Belongs to the YqgB family.</text>
</comment>
<comment type="subcellular location">
    <subcellularLocation>
        <location evidence="1">Cytoplasm</location>
    </subcellularLocation>
</comment>
<keyword evidence="6" id="KW-1185">Reference proteome</keyword>
<dbReference type="AlphaFoldDB" id="A0A3A5JQW0"/>
<dbReference type="InterPro" id="IPR020196">
    <property type="entry name" value="Uncharacterised_YqgB"/>
</dbReference>
<evidence type="ECO:0000256" key="1">
    <source>
        <dbReference type="ARBA" id="ARBA00004496"/>
    </source>
</evidence>
<evidence type="ECO:0000313" key="5">
    <source>
        <dbReference type="EMBL" id="RJT23217.1"/>
    </source>
</evidence>
<protein>
    <recommendedName>
        <fullName evidence="3">Uncharacterized protein YqgB</fullName>
    </recommendedName>
</protein>
<gene>
    <name evidence="5" type="ORF">D6029_11430</name>
</gene>
<evidence type="ECO:0000256" key="3">
    <source>
        <dbReference type="ARBA" id="ARBA00018270"/>
    </source>
</evidence>